<evidence type="ECO:0000256" key="6">
    <source>
        <dbReference type="SAM" id="MobiDB-lite"/>
    </source>
</evidence>
<dbReference type="GO" id="GO:0005634">
    <property type="term" value="C:nucleus"/>
    <property type="evidence" value="ECO:0007669"/>
    <property type="project" value="UniProtKB-SubCell"/>
</dbReference>
<evidence type="ECO:0000256" key="5">
    <source>
        <dbReference type="PROSITE-ProRule" id="PRU00070"/>
    </source>
</evidence>
<dbReference type="PROSITE" id="PS50809">
    <property type="entry name" value="DM_2"/>
    <property type="match status" value="1"/>
</dbReference>
<evidence type="ECO:0000259" key="7">
    <source>
        <dbReference type="PROSITE" id="PS50809"/>
    </source>
</evidence>
<keyword evidence="3 5" id="KW-0238">DNA-binding</keyword>
<feature type="compositionally biased region" description="Low complexity" evidence="6">
    <location>
        <begin position="456"/>
        <end position="469"/>
    </location>
</feature>
<dbReference type="SUPFAM" id="SSF82927">
    <property type="entry name" value="Cysteine-rich DNA binding domain, (DM domain)"/>
    <property type="match status" value="1"/>
</dbReference>
<dbReference type="InterPro" id="IPR001275">
    <property type="entry name" value="DM_DNA-bd"/>
</dbReference>
<dbReference type="PANTHER" id="PTHR12322">
    <property type="entry name" value="DOUBLESEX AND MAB-3 RELATED TRANSCRIPTION FACTOR DMRT"/>
    <property type="match status" value="1"/>
</dbReference>
<reference evidence="9" key="1">
    <citation type="submission" date="2016-11" db="UniProtKB">
        <authorList>
            <consortium name="WormBaseParasite"/>
        </authorList>
    </citation>
    <scope>IDENTIFICATION</scope>
</reference>
<feature type="compositionally biased region" description="Basic and acidic residues" evidence="6">
    <location>
        <begin position="256"/>
        <end position="267"/>
    </location>
</feature>
<dbReference type="InterPro" id="IPR036407">
    <property type="entry name" value="DM_DNA-bd_sf"/>
</dbReference>
<keyword evidence="2 5" id="KW-0862">Zinc</keyword>
<sequence length="568" mass="61900">MDLFSQKFEFSPLIGTKCQCTYTRRLHIVFAVRKPIITLFLAPPTTVAREMSEVVPAAVPAGTQVVVEAKLLTSDVDQTIAEVQQAEQNKTEGNSTIHPPAPTTAPEPVKAPLRTLFCRKCEGHGHQVVLKGHASQCPFNNCTCKTCSNVMSMRANAIIRRYRTRTSDCGLVLKPVHFRNGNTRLRVFPKYIDDNECLPIPTDHSAAMMQGIEEGGIMDPVSSLQQGIPVPTLGPAARDNSKIQKANSLRNLHQKRTVEEERNDSPKRSNSLSPVLMDAAPTVATSTTTPELNKAVTGNRSFSFFPPPQATQPVMPASPQQSILDLILGQQLATMEPKTNSTNDLSSQLALLTQNGLLPSTIQTNIASQPMWPNLTSQNPLIQQYQSAISSTNNSIATDSMIPFAQTGGLIGTTSAPSTLSLESLLQQQSAFTSPPASNPSNFAALSSIYGPAPQPQAQPQQPQFPQQPTTSSFNGVYAAPVPVFCPPSRKDSSENENAKSLPDLTTINGLENCDEKTFPSADEPLPFTENLMLSPMGKTRLVSPKFRRFLFMVRELEHQLLDDSEVR</sequence>
<evidence type="ECO:0000256" key="1">
    <source>
        <dbReference type="ARBA" id="ARBA00022723"/>
    </source>
</evidence>
<dbReference type="SMART" id="SM00301">
    <property type="entry name" value="DM"/>
    <property type="match status" value="1"/>
</dbReference>
<comment type="subcellular location">
    <subcellularLocation>
        <location evidence="5">Nucleus</location>
    </subcellularLocation>
</comment>
<dbReference type="PROSITE" id="PS40000">
    <property type="entry name" value="DM_1"/>
    <property type="match status" value="1"/>
</dbReference>
<feature type="domain" description="DM" evidence="7">
    <location>
        <begin position="118"/>
        <end position="161"/>
    </location>
</feature>
<evidence type="ECO:0000256" key="3">
    <source>
        <dbReference type="ARBA" id="ARBA00023125"/>
    </source>
</evidence>
<feature type="compositionally biased region" description="Basic and acidic residues" evidence="6">
    <location>
        <begin position="489"/>
        <end position="498"/>
    </location>
</feature>
<evidence type="ECO:0000256" key="4">
    <source>
        <dbReference type="ARBA" id="ARBA00023242"/>
    </source>
</evidence>
<dbReference type="GO" id="GO:0007548">
    <property type="term" value="P:sex differentiation"/>
    <property type="evidence" value="ECO:0007669"/>
    <property type="project" value="TreeGrafter"/>
</dbReference>
<dbReference type="InterPro" id="IPR026607">
    <property type="entry name" value="DMRT"/>
</dbReference>
<feature type="region of interest" description="Disordered" evidence="6">
    <location>
        <begin position="251"/>
        <end position="275"/>
    </location>
</feature>
<protein>
    <submittedName>
        <fullName evidence="9">DM domain-containing protein</fullName>
    </submittedName>
</protein>
<feature type="region of interest" description="Disordered" evidence="6">
    <location>
        <begin position="443"/>
        <end position="473"/>
    </location>
</feature>
<feature type="DNA-binding region" description="DM" evidence="5">
    <location>
        <begin position="118"/>
        <end position="161"/>
    </location>
</feature>
<evidence type="ECO:0000313" key="9">
    <source>
        <dbReference type="WBParaSite" id="L893_g6833.t2"/>
    </source>
</evidence>
<feature type="region of interest" description="Disordered" evidence="6">
    <location>
        <begin position="487"/>
        <end position="507"/>
    </location>
</feature>
<dbReference type="PANTHER" id="PTHR12322:SF53">
    <property type="entry name" value="DOUBLESEX-MAB RELATED 11E"/>
    <property type="match status" value="1"/>
</dbReference>
<dbReference type="GO" id="GO:0046872">
    <property type="term" value="F:metal ion binding"/>
    <property type="evidence" value="ECO:0007669"/>
    <property type="project" value="UniProtKB-KW"/>
</dbReference>
<evidence type="ECO:0000313" key="8">
    <source>
        <dbReference type="Proteomes" id="UP000095287"/>
    </source>
</evidence>
<proteinExistence type="predicted"/>
<dbReference type="Gene3D" id="4.10.1040.10">
    <property type="entry name" value="DM DNA-binding domain"/>
    <property type="match status" value="1"/>
</dbReference>
<name>A0A1I8ALI1_9BILA</name>
<dbReference type="GO" id="GO:0000981">
    <property type="term" value="F:DNA-binding transcription factor activity, RNA polymerase II-specific"/>
    <property type="evidence" value="ECO:0007669"/>
    <property type="project" value="TreeGrafter"/>
</dbReference>
<keyword evidence="4 5" id="KW-0539">Nucleus</keyword>
<feature type="compositionally biased region" description="Polar residues" evidence="6">
    <location>
        <begin position="86"/>
        <end position="97"/>
    </location>
</feature>
<keyword evidence="1 5" id="KW-0479">Metal-binding</keyword>
<accession>A0A1I8ALI1</accession>
<dbReference type="Proteomes" id="UP000095287">
    <property type="component" value="Unplaced"/>
</dbReference>
<keyword evidence="8" id="KW-1185">Reference proteome</keyword>
<dbReference type="GO" id="GO:0000978">
    <property type="term" value="F:RNA polymerase II cis-regulatory region sequence-specific DNA binding"/>
    <property type="evidence" value="ECO:0007669"/>
    <property type="project" value="TreeGrafter"/>
</dbReference>
<dbReference type="AlphaFoldDB" id="A0A1I8ALI1"/>
<feature type="region of interest" description="Disordered" evidence="6">
    <location>
        <begin position="86"/>
        <end position="106"/>
    </location>
</feature>
<evidence type="ECO:0000256" key="2">
    <source>
        <dbReference type="ARBA" id="ARBA00022833"/>
    </source>
</evidence>
<organism evidence="8 9">
    <name type="scientific">Steinernema glaseri</name>
    <dbReference type="NCBI Taxonomy" id="37863"/>
    <lineage>
        <taxon>Eukaryota</taxon>
        <taxon>Metazoa</taxon>
        <taxon>Ecdysozoa</taxon>
        <taxon>Nematoda</taxon>
        <taxon>Chromadorea</taxon>
        <taxon>Rhabditida</taxon>
        <taxon>Tylenchina</taxon>
        <taxon>Panagrolaimomorpha</taxon>
        <taxon>Strongyloidoidea</taxon>
        <taxon>Steinernematidae</taxon>
        <taxon>Steinernema</taxon>
    </lineage>
</organism>
<dbReference type="WBParaSite" id="L893_g6833.t2">
    <property type="protein sequence ID" value="L893_g6833.t2"/>
    <property type="gene ID" value="L893_g6833"/>
</dbReference>
<dbReference type="Pfam" id="PF00751">
    <property type="entry name" value="DM"/>
    <property type="match status" value="1"/>
</dbReference>